<accession>A0A0B0MP47</accession>
<evidence type="ECO:0000313" key="2">
    <source>
        <dbReference type="EMBL" id="KHG27427.1"/>
    </source>
</evidence>
<proteinExistence type="predicted"/>
<evidence type="ECO:0000313" key="3">
    <source>
        <dbReference type="Proteomes" id="UP000032142"/>
    </source>
</evidence>
<keyword evidence="3" id="KW-1185">Reference proteome</keyword>
<reference evidence="1" key="1">
    <citation type="submission" date="2014-09" db="EMBL/GenBank/DDBJ databases">
        <title>G. arboreum L. cv. AKA8401 A2 genome assembly version 1.0.</title>
        <authorList>
            <person name="Mudge J."/>
            <person name="Ramaraj T."/>
            <person name="Lindquist I.E."/>
            <person name="Bharti A.K."/>
            <person name="Sundararajan A."/>
            <person name="Cameron C.T."/>
            <person name="Woodward J.E."/>
            <person name="May G.D."/>
            <person name="Brubaker C."/>
            <person name="Broadhvest J."/>
            <person name="Wilkins T.A."/>
        </authorList>
    </citation>
    <scope>NUCLEOTIDE SEQUENCE</scope>
</reference>
<organism evidence="1 3">
    <name type="scientific">Gossypium arboreum</name>
    <name type="common">Tree cotton</name>
    <name type="synonym">Gossypium nanking</name>
    <dbReference type="NCBI Taxonomy" id="29729"/>
    <lineage>
        <taxon>Eukaryota</taxon>
        <taxon>Viridiplantae</taxon>
        <taxon>Streptophyta</taxon>
        <taxon>Embryophyta</taxon>
        <taxon>Tracheophyta</taxon>
        <taxon>Spermatophyta</taxon>
        <taxon>Magnoliopsida</taxon>
        <taxon>eudicotyledons</taxon>
        <taxon>Gunneridae</taxon>
        <taxon>Pentapetalae</taxon>
        <taxon>rosids</taxon>
        <taxon>malvids</taxon>
        <taxon>Malvales</taxon>
        <taxon>Malvaceae</taxon>
        <taxon>Malvoideae</taxon>
        <taxon>Gossypium</taxon>
    </lineage>
</organism>
<dbReference type="EMBL" id="JRRC01391370">
    <property type="protein sequence ID" value="KHG03858.1"/>
    <property type="molecule type" value="Genomic_DNA"/>
</dbReference>
<evidence type="ECO:0000313" key="1">
    <source>
        <dbReference type="EMBL" id="KHG03858.1"/>
    </source>
</evidence>
<gene>
    <name evidence="1" type="ORF">F383_07970</name>
    <name evidence="2" type="ORF">F383_11259</name>
</gene>
<name>A0A0B0MP47_GOSAR</name>
<dbReference type="AlphaFoldDB" id="A0A0B0MP47"/>
<dbReference type="Proteomes" id="UP000032142">
    <property type="component" value="Unassembled WGS sequence"/>
</dbReference>
<dbReference type="EMBL" id="KN441041">
    <property type="protein sequence ID" value="KHG27427.1"/>
    <property type="molecule type" value="Genomic_DNA"/>
</dbReference>
<sequence>MLASAAKTDGTYSFPIFLFPLLSKHRRIRPIRLKQMESCSVCMGIVTGGFLNNTSVGLSRTELSSPLSSSS</sequence>
<reference evidence="3" key="2">
    <citation type="submission" date="2014-09" db="EMBL/GenBank/DDBJ databases">
        <authorList>
            <person name="Mudge J."/>
            <person name="Ramaraj T."/>
            <person name="Lindquist I.E."/>
            <person name="Bharti A.K."/>
            <person name="Sundararajan A."/>
            <person name="Cameron C.T."/>
            <person name="Woodward J.E."/>
            <person name="May G.D."/>
            <person name="Brubaker C."/>
            <person name="Broadhvest J."/>
            <person name="Wilkins T.A."/>
        </authorList>
    </citation>
    <scope>NUCLEOTIDE SEQUENCE</scope>
    <source>
        <strain evidence="3">cv. AKA8401</strain>
    </source>
</reference>
<protein>
    <submittedName>
        <fullName evidence="1">UvrABC system C</fullName>
    </submittedName>
</protein>